<protein>
    <submittedName>
        <fullName evidence="1">10928_t:CDS:1</fullName>
    </submittedName>
</protein>
<evidence type="ECO:0000313" key="2">
    <source>
        <dbReference type="Proteomes" id="UP000789860"/>
    </source>
</evidence>
<organism evidence="1 2">
    <name type="scientific">Scutellospora calospora</name>
    <dbReference type="NCBI Taxonomy" id="85575"/>
    <lineage>
        <taxon>Eukaryota</taxon>
        <taxon>Fungi</taxon>
        <taxon>Fungi incertae sedis</taxon>
        <taxon>Mucoromycota</taxon>
        <taxon>Glomeromycotina</taxon>
        <taxon>Glomeromycetes</taxon>
        <taxon>Diversisporales</taxon>
        <taxon>Gigasporaceae</taxon>
        <taxon>Scutellospora</taxon>
    </lineage>
</organism>
<dbReference type="EMBL" id="CAJVPM010032745">
    <property type="protein sequence ID" value="CAG8683258.1"/>
    <property type="molecule type" value="Genomic_DNA"/>
</dbReference>
<sequence length="211" mass="23694">PVSPHSTPSLSRSDIAGAATTRTRTRNGSRKVNNSSTGFSSLLPRTLNLPHRIVSSYAVQLFTLIMIYSFCITTVFFIFFVSYLLTFYDDTRKMLRNSRAWAKLKSGVREKISMLGDDWEDFLQTYFDQSCEGVDANKNGHLGGSNMNNHGQNFFEGKQDEWEEWLKCTIFKFITTVAGQDATIKFQQSAASFQSSFFGRPTTAAGDGGKR</sequence>
<gene>
    <name evidence="1" type="ORF">SCALOS_LOCUS9809</name>
</gene>
<evidence type="ECO:0000313" key="1">
    <source>
        <dbReference type="EMBL" id="CAG8683258.1"/>
    </source>
</evidence>
<comment type="caution">
    <text evidence="1">The sequence shown here is derived from an EMBL/GenBank/DDBJ whole genome shotgun (WGS) entry which is preliminary data.</text>
</comment>
<proteinExistence type="predicted"/>
<dbReference type="Proteomes" id="UP000789860">
    <property type="component" value="Unassembled WGS sequence"/>
</dbReference>
<name>A0ACA9NY37_9GLOM</name>
<keyword evidence="2" id="KW-1185">Reference proteome</keyword>
<accession>A0ACA9NY37</accession>
<feature type="non-terminal residue" evidence="1">
    <location>
        <position position="1"/>
    </location>
</feature>
<reference evidence="1" key="1">
    <citation type="submission" date="2021-06" db="EMBL/GenBank/DDBJ databases">
        <authorList>
            <person name="Kallberg Y."/>
            <person name="Tangrot J."/>
            <person name="Rosling A."/>
        </authorList>
    </citation>
    <scope>NUCLEOTIDE SEQUENCE</scope>
    <source>
        <strain evidence="1">AU212A</strain>
    </source>
</reference>